<dbReference type="Proteomes" id="UP000242715">
    <property type="component" value="Unassembled WGS sequence"/>
</dbReference>
<reference evidence="3" key="1">
    <citation type="journal article" date="2017" name="Front. Plant Sci.">
        <title>Climate Clever Clovers: New Paradigm to Reduce the Environmental Footprint of Ruminants by Breeding Low Methanogenic Forages Utilizing Haplotype Variation.</title>
        <authorList>
            <person name="Kaur P."/>
            <person name="Appels R."/>
            <person name="Bayer P.E."/>
            <person name="Keeble-Gagnere G."/>
            <person name="Wang J."/>
            <person name="Hirakawa H."/>
            <person name="Shirasawa K."/>
            <person name="Vercoe P."/>
            <person name="Stefanova K."/>
            <person name="Durmic Z."/>
            <person name="Nichols P."/>
            <person name="Revell C."/>
            <person name="Isobe S.N."/>
            <person name="Edwards D."/>
            <person name="Erskine W."/>
        </authorList>
    </citation>
    <scope>NUCLEOTIDE SEQUENCE [LARGE SCALE GENOMIC DNA]</scope>
    <source>
        <strain evidence="3">cv. Daliak</strain>
    </source>
</reference>
<evidence type="ECO:0000313" key="2">
    <source>
        <dbReference type="EMBL" id="GAU49741.1"/>
    </source>
</evidence>
<gene>
    <name evidence="2" type="ORF">TSUD_43280</name>
</gene>
<dbReference type="EMBL" id="DF974620">
    <property type="protein sequence ID" value="GAU49741.1"/>
    <property type="molecule type" value="Genomic_DNA"/>
</dbReference>
<sequence length="638" mass="69134">MIKKSDKRQEKPQEVPESSIDAGARTHPGRSFKAAVIDEGRVQLIEEGGVRHKEVEQNSKAVVWEVEVETEALARLKGAFVGSLAVYKEAHDIQQNFVMDGYHNIRVAPLGHLRVLLSSSVEGEVRDVVKTVGWWCTYFDRFEEWSPETISNQRAVWLKCYGVPLHAWGNALFRSLAFKFGSFIEVDDATKSMNRGDYARIRIATKKLSLIDSTMNVSVLGKRFEIRVLEEVGTVEGDDGGINRCVCCAQQEQVSSRGSVDGGSIMAMVEGSVDGGSDGDWSVSGRVMLGVGRQEVRKRRDNGTRLDMVQVGGESDVDPNFLGKSLGLEESKVNSPLVEVLAVDERVLGESGKSNKSAAGLESVPSRSSLLGEVAVGEGMMVGSVNGVRREELGLICVRPNILRTKERDIPFSGPIIGGPSVQVSAETQRQQCASARDVSSFAGRCRKGKNKKKQTQNPLHLGNTFLKFQNQIHRKGGAVKKKKVIKGGERKKRYCSSGDSDPIQGSTGENDNSMTSNLRQGNTDGINLEVVLPIHGDVWVDQSSGDVPCSLEPRRRGLGSGVVDLVGSGSVNGGGSQSIGGTNMDREVVEAHLIIDILDDLGMDFKGDGDEDARSAGGGFDLFSRPFCESLLEASYS</sequence>
<evidence type="ECO:0000313" key="3">
    <source>
        <dbReference type="Proteomes" id="UP000242715"/>
    </source>
</evidence>
<keyword evidence="3" id="KW-1185">Reference proteome</keyword>
<dbReference type="PANTHER" id="PTHR34427:SF5">
    <property type="entry name" value="DUF4283 DOMAIN-CONTAINING PROTEIN"/>
    <property type="match status" value="1"/>
</dbReference>
<organism evidence="2 3">
    <name type="scientific">Trifolium subterraneum</name>
    <name type="common">Subterranean clover</name>
    <dbReference type="NCBI Taxonomy" id="3900"/>
    <lineage>
        <taxon>Eukaryota</taxon>
        <taxon>Viridiplantae</taxon>
        <taxon>Streptophyta</taxon>
        <taxon>Embryophyta</taxon>
        <taxon>Tracheophyta</taxon>
        <taxon>Spermatophyta</taxon>
        <taxon>Magnoliopsida</taxon>
        <taxon>eudicotyledons</taxon>
        <taxon>Gunneridae</taxon>
        <taxon>Pentapetalae</taxon>
        <taxon>rosids</taxon>
        <taxon>fabids</taxon>
        <taxon>Fabales</taxon>
        <taxon>Fabaceae</taxon>
        <taxon>Papilionoideae</taxon>
        <taxon>50 kb inversion clade</taxon>
        <taxon>NPAAA clade</taxon>
        <taxon>Hologalegina</taxon>
        <taxon>IRL clade</taxon>
        <taxon>Trifolieae</taxon>
        <taxon>Trifolium</taxon>
    </lineage>
</organism>
<evidence type="ECO:0000256" key="1">
    <source>
        <dbReference type="SAM" id="MobiDB-lite"/>
    </source>
</evidence>
<dbReference type="PANTHER" id="PTHR34427">
    <property type="entry name" value="DUF4283 DOMAIN PROTEIN"/>
    <property type="match status" value="1"/>
</dbReference>
<dbReference type="AlphaFoldDB" id="A0A2Z6NZW1"/>
<feature type="compositionally biased region" description="Polar residues" evidence="1">
    <location>
        <begin position="498"/>
        <end position="519"/>
    </location>
</feature>
<protein>
    <submittedName>
        <fullName evidence="2">Uncharacterized protein</fullName>
    </submittedName>
</protein>
<name>A0A2Z6NZW1_TRISU</name>
<proteinExistence type="predicted"/>
<accession>A0A2Z6NZW1</accession>
<feature type="region of interest" description="Disordered" evidence="1">
    <location>
        <begin position="489"/>
        <end position="519"/>
    </location>
</feature>
<feature type="region of interest" description="Disordered" evidence="1">
    <location>
        <begin position="1"/>
        <end position="27"/>
    </location>
</feature>
<dbReference type="OrthoDB" id="1749329at2759"/>